<dbReference type="AlphaFoldDB" id="A0AAV0AXB9"/>
<accession>A0AAV0AXB9</accession>
<comment type="caution">
    <text evidence="2">The sequence shown here is derived from an EMBL/GenBank/DDBJ whole genome shotgun (WGS) entry which is preliminary data.</text>
</comment>
<gene>
    <name evidence="2" type="ORF">PPACK8108_LOCUS9850</name>
</gene>
<evidence type="ECO:0000256" key="1">
    <source>
        <dbReference type="SAM" id="MobiDB-lite"/>
    </source>
</evidence>
<reference evidence="2" key="1">
    <citation type="submission" date="2022-06" db="EMBL/GenBank/DDBJ databases">
        <authorList>
            <consortium name="SYNGENTA / RWTH Aachen University"/>
        </authorList>
    </citation>
    <scope>NUCLEOTIDE SEQUENCE</scope>
</reference>
<feature type="compositionally biased region" description="Basic and acidic residues" evidence="1">
    <location>
        <begin position="82"/>
        <end position="97"/>
    </location>
</feature>
<dbReference type="Proteomes" id="UP001153365">
    <property type="component" value="Unassembled WGS sequence"/>
</dbReference>
<name>A0AAV0AXB9_PHAPC</name>
<feature type="compositionally biased region" description="Acidic residues" evidence="1">
    <location>
        <begin position="98"/>
        <end position="110"/>
    </location>
</feature>
<evidence type="ECO:0000313" key="3">
    <source>
        <dbReference type="Proteomes" id="UP001153365"/>
    </source>
</evidence>
<feature type="region of interest" description="Disordered" evidence="1">
    <location>
        <begin position="76"/>
        <end position="110"/>
    </location>
</feature>
<sequence length="110" mass="12916">MDNGTSHSQSVDEMDSLASVMDGCGDYQRNLVLSMEQEMLLDLPIREGFKGLEQDKDNTRIKGQKSRGYRIKRIRDYKKRSRTVDQDSESPIKARKEEEEEEEEEEEKRE</sequence>
<protein>
    <submittedName>
        <fullName evidence="2">Uncharacterized protein</fullName>
    </submittedName>
</protein>
<keyword evidence="3" id="KW-1185">Reference proteome</keyword>
<evidence type="ECO:0000313" key="2">
    <source>
        <dbReference type="EMBL" id="CAH7674912.1"/>
    </source>
</evidence>
<organism evidence="2 3">
    <name type="scientific">Phakopsora pachyrhizi</name>
    <name type="common">Asian soybean rust disease fungus</name>
    <dbReference type="NCBI Taxonomy" id="170000"/>
    <lineage>
        <taxon>Eukaryota</taxon>
        <taxon>Fungi</taxon>
        <taxon>Dikarya</taxon>
        <taxon>Basidiomycota</taxon>
        <taxon>Pucciniomycotina</taxon>
        <taxon>Pucciniomycetes</taxon>
        <taxon>Pucciniales</taxon>
        <taxon>Phakopsoraceae</taxon>
        <taxon>Phakopsora</taxon>
    </lineage>
</organism>
<proteinExistence type="predicted"/>
<dbReference type="EMBL" id="CALTRL010002165">
    <property type="protein sequence ID" value="CAH7674912.1"/>
    <property type="molecule type" value="Genomic_DNA"/>
</dbReference>